<evidence type="ECO:0000256" key="3">
    <source>
        <dbReference type="ARBA" id="ARBA00022475"/>
    </source>
</evidence>
<feature type="domain" description="ABC transmembrane type-1" evidence="8">
    <location>
        <begin position="78"/>
        <end position="264"/>
    </location>
</feature>
<dbReference type="RefSeq" id="WP_073107935.1">
    <property type="nucleotide sequence ID" value="NZ_FQZY01000019.1"/>
</dbReference>
<organism evidence="9 10">
    <name type="scientific">Hespellia stercorisuis DSM 15480</name>
    <dbReference type="NCBI Taxonomy" id="1121950"/>
    <lineage>
        <taxon>Bacteria</taxon>
        <taxon>Bacillati</taxon>
        <taxon>Bacillota</taxon>
        <taxon>Clostridia</taxon>
        <taxon>Lachnospirales</taxon>
        <taxon>Lachnospiraceae</taxon>
        <taxon>Hespellia</taxon>
    </lineage>
</organism>
<dbReference type="SUPFAM" id="SSF161098">
    <property type="entry name" value="MetI-like"/>
    <property type="match status" value="1"/>
</dbReference>
<evidence type="ECO:0000256" key="4">
    <source>
        <dbReference type="ARBA" id="ARBA00022692"/>
    </source>
</evidence>
<dbReference type="AlphaFoldDB" id="A0A1M6MNC3"/>
<evidence type="ECO:0000313" key="9">
    <source>
        <dbReference type="EMBL" id="SHJ84952.1"/>
    </source>
</evidence>
<dbReference type="OrthoDB" id="9771544at2"/>
<dbReference type="EMBL" id="FQZY01000019">
    <property type="protein sequence ID" value="SHJ84952.1"/>
    <property type="molecule type" value="Genomic_DNA"/>
</dbReference>
<dbReference type="PROSITE" id="PS51257">
    <property type="entry name" value="PROKAR_LIPOPROTEIN"/>
    <property type="match status" value="1"/>
</dbReference>
<dbReference type="GO" id="GO:0055085">
    <property type="term" value="P:transmembrane transport"/>
    <property type="evidence" value="ECO:0007669"/>
    <property type="project" value="InterPro"/>
</dbReference>
<dbReference type="PANTHER" id="PTHR43744:SF8">
    <property type="entry name" value="SN-GLYCEROL-3-PHOSPHATE TRANSPORT SYSTEM PERMEASE PROTEIN UGPE"/>
    <property type="match status" value="1"/>
</dbReference>
<proteinExistence type="inferred from homology"/>
<evidence type="ECO:0000256" key="6">
    <source>
        <dbReference type="ARBA" id="ARBA00023136"/>
    </source>
</evidence>
<evidence type="ECO:0000313" key="10">
    <source>
        <dbReference type="Proteomes" id="UP000184301"/>
    </source>
</evidence>
<dbReference type="InterPro" id="IPR035906">
    <property type="entry name" value="MetI-like_sf"/>
</dbReference>
<feature type="transmembrane region" description="Helical" evidence="7">
    <location>
        <begin position="6"/>
        <end position="26"/>
    </location>
</feature>
<feature type="transmembrane region" description="Helical" evidence="7">
    <location>
        <begin position="113"/>
        <end position="134"/>
    </location>
</feature>
<gene>
    <name evidence="9" type="ORF">SAMN02745243_01545</name>
</gene>
<feature type="transmembrane region" description="Helical" evidence="7">
    <location>
        <begin position="78"/>
        <end position="101"/>
    </location>
</feature>
<feature type="transmembrane region" description="Helical" evidence="7">
    <location>
        <begin position="243"/>
        <end position="263"/>
    </location>
</feature>
<comment type="subcellular location">
    <subcellularLocation>
        <location evidence="1 7">Cell membrane</location>
        <topology evidence="1 7">Multi-pass membrane protein</topology>
    </subcellularLocation>
</comment>
<evidence type="ECO:0000256" key="2">
    <source>
        <dbReference type="ARBA" id="ARBA00022448"/>
    </source>
</evidence>
<dbReference type="PANTHER" id="PTHR43744">
    <property type="entry name" value="ABC TRANSPORTER PERMEASE PROTEIN MG189-RELATED-RELATED"/>
    <property type="match status" value="1"/>
</dbReference>
<protein>
    <submittedName>
        <fullName evidence="9">Multiple sugar transport system permease protein</fullName>
    </submittedName>
</protein>
<dbReference type="CDD" id="cd06261">
    <property type="entry name" value="TM_PBP2"/>
    <property type="match status" value="1"/>
</dbReference>
<keyword evidence="2 7" id="KW-0813">Transport</keyword>
<dbReference type="PROSITE" id="PS50928">
    <property type="entry name" value="ABC_TM1"/>
    <property type="match status" value="1"/>
</dbReference>
<name>A0A1M6MNC3_9FIRM</name>
<comment type="similarity">
    <text evidence="7">Belongs to the binding-protein-dependent transport system permease family.</text>
</comment>
<evidence type="ECO:0000256" key="1">
    <source>
        <dbReference type="ARBA" id="ARBA00004651"/>
    </source>
</evidence>
<keyword evidence="6 7" id="KW-0472">Membrane</keyword>
<keyword evidence="3" id="KW-1003">Cell membrane</keyword>
<keyword evidence="4 7" id="KW-0812">Transmembrane</keyword>
<reference evidence="9 10" key="1">
    <citation type="submission" date="2016-11" db="EMBL/GenBank/DDBJ databases">
        <authorList>
            <person name="Jaros S."/>
            <person name="Januszkiewicz K."/>
            <person name="Wedrychowicz H."/>
        </authorList>
    </citation>
    <scope>NUCLEOTIDE SEQUENCE [LARGE SCALE GENOMIC DNA]</scope>
    <source>
        <strain evidence="9 10">DSM 15480</strain>
    </source>
</reference>
<dbReference type="InterPro" id="IPR000515">
    <property type="entry name" value="MetI-like"/>
</dbReference>
<dbReference type="GO" id="GO:0005886">
    <property type="term" value="C:plasma membrane"/>
    <property type="evidence" value="ECO:0007669"/>
    <property type="project" value="UniProtKB-SubCell"/>
</dbReference>
<feature type="transmembrane region" description="Helical" evidence="7">
    <location>
        <begin position="146"/>
        <end position="167"/>
    </location>
</feature>
<evidence type="ECO:0000256" key="5">
    <source>
        <dbReference type="ARBA" id="ARBA00022989"/>
    </source>
</evidence>
<dbReference type="Pfam" id="PF00528">
    <property type="entry name" value="BPD_transp_1"/>
    <property type="match status" value="1"/>
</dbReference>
<evidence type="ECO:0000259" key="8">
    <source>
        <dbReference type="PROSITE" id="PS50928"/>
    </source>
</evidence>
<dbReference type="Gene3D" id="1.10.3720.10">
    <property type="entry name" value="MetI-like"/>
    <property type="match status" value="1"/>
</dbReference>
<dbReference type="Proteomes" id="UP000184301">
    <property type="component" value="Unassembled WGS sequence"/>
</dbReference>
<accession>A0A1M6MNC3</accession>
<feature type="transmembrane region" description="Helical" evidence="7">
    <location>
        <begin position="188"/>
        <end position="210"/>
    </location>
</feature>
<sequence>MKKYIIWAVLFAVGFLACYPVLFLTAGSLMGQTELRELLGPVLSGSGGYVRFPLMSLYPTLRNYVGVLMDSPEFFVMFWNSVKTVAGILAGQLLVSVPAAWGFARYDFPCKSALFTLYILLMMMPFQVTMLSGYLVLDKLQLLDTLWAVILPGVFSTFPVFLIYRFFVGIPQAIIESARIDGAGELQIFMSFGLRLGAPGILSAMVLGFLEYWNLIEQPLTYIKDKSLWPLSLYLPNIGLEEAGTAFAASLLTLVPAMLVFLGGQDYLEQGIMAAAVKE</sequence>
<dbReference type="STRING" id="1121950.SAMN02745243_01545"/>
<keyword evidence="9" id="KW-0762">Sugar transport</keyword>
<keyword evidence="10" id="KW-1185">Reference proteome</keyword>
<keyword evidence="5 7" id="KW-1133">Transmembrane helix</keyword>
<evidence type="ECO:0000256" key="7">
    <source>
        <dbReference type="RuleBase" id="RU363032"/>
    </source>
</evidence>